<feature type="signal peptide" evidence="1">
    <location>
        <begin position="1"/>
        <end position="20"/>
    </location>
</feature>
<accession>A0AAU7DP27</accession>
<dbReference type="SUPFAM" id="SSF51126">
    <property type="entry name" value="Pectin lyase-like"/>
    <property type="match status" value="1"/>
</dbReference>
<evidence type="ECO:0000256" key="1">
    <source>
        <dbReference type="SAM" id="SignalP"/>
    </source>
</evidence>
<feature type="domain" description="PA14" evidence="3">
    <location>
        <begin position="567"/>
        <end position="711"/>
    </location>
</feature>
<dbReference type="AlphaFoldDB" id="A0AAU7DP27"/>
<organism evidence="4">
    <name type="scientific">Telmatobacter sp. DSM 110680</name>
    <dbReference type="NCBI Taxonomy" id="3036704"/>
    <lineage>
        <taxon>Bacteria</taxon>
        <taxon>Pseudomonadati</taxon>
        <taxon>Acidobacteriota</taxon>
        <taxon>Terriglobia</taxon>
        <taxon>Terriglobales</taxon>
        <taxon>Acidobacteriaceae</taxon>
        <taxon>Telmatobacter</taxon>
    </lineage>
</organism>
<dbReference type="InterPro" id="IPR013783">
    <property type="entry name" value="Ig-like_fold"/>
</dbReference>
<dbReference type="EMBL" id="CP121196">
    <property type="protein sequence ID" value="XBH18511.1"/>
    <property type="molecule type" value="Genomic_DNA"/>
</dbReference>
<dbReference type="SUPFAM" id="SSF49299">
    <property type="entry name" value="PKD domain"/>
    <property type="match status" value="1"/>
</dbReference>
<dbReference type="InterPro" id="IPR035986">
    <property type="entry name" value="PKD_dom_sf"/>
</dbReference>
<dbReference type="SMART" id="SM00758">
    <property type="entry name" value="PA14"/>
    <property type="match status" value="1"/>
</dbReference>
<evidence type="ECO:0000313" key="4">
    <source>
        <dbReference type="EMBL" id="XBH18511.1"/>
    </source>
</evidence>
<dbReference type="InterPro" id="IPR037524">
    <property type="entry name" value="PA14/GLEYA"/>
</dbReference>
<dbReference type="Pfam" id="PF00801">
    <property type="entry name" value="PKD"/>
    <property type="match status" value="1"/>
</dbReference>
<proteinExistence type="predicted"/>
<dbReference type="RefSeq" id="WP_348263735.1">
    <property type="nucleotide sequence ID" value="NZ_CP121196.1"/>
</dbReference>
<dbReference type="SMART" id="SM00089">
    <property type="entry name" value="PKD"/>
    <property type="match status" value="1"/>
</dbReference>
<dbReference type="PROSITE" id="PS51820">
    <property type="entry name" value="PA14"/>
    <property type="match status" value="1"/>
</dbReference>
<gene>
    <name evidence="4" type="ORF">P8935_04045</name>
</gene>
<dbReference type="InterPro" id="IPR000601">
    <property type="entry name" value="PKD_dom"/>
</dbReference>
<reference evidence="4" key="1">
    <citation type="submission" date="2023-03" db="EMBL/GenBank/DDBJ databases">
        <title>Edaphobacter sp.</title>
        <authorList>
            <person name="Huber K.J."/>
            <person name="Papendorf J."/>
            <person name="Pilke C."/>
            <person name="Bunk B."/>
            <person name="Sproeer C."/>
            <person name="Pester M."/>
        </authorList>
    </citation>
    <scope>NUCLEOTIDE SEQUENCE</scope>
    <source>
        <strain evidence="4">DSM 110680</strain>
    </source>
</reference>
<name>A0AAU7DP27_9BACT</name>
<dbReference type="InterPro" id="IPR011050">
    <property type="entry name" value="Pectin_lyase_fold/virulence"/>
</dbReference>
<dbReference type="InterPro" id="IPR022409">
    <property type="entry name" value="PKD/Chitinase_dom"/>
</dbReference>
<protein>
    <submittedName>
        <fullName evidence="4">PA14 domain-containing protein</fullName>
    </submittedName>
</protein>
<keyword evidence="1" id="KW-0732">Signal</keyword>
<dbReference type="Gene3D" id="2.160.20.10">
    <property type="entry name" value="Single-stranded right-handed beta-helix, Pectin lyase-like"/>
    <property type="match status" value="1"/>
</dbReference>
<dbReference type="Gene3D" id="2.60.40.10">
    <property type="entry name" value="Immunoglobulins"/>
    <property type="match status" value="1"/>
</dbReference>
<evidence type="ECO:0000259" key="2">
    <source>
        <dbReference type="PROSITE" id="PS50093"/>
    </source>
</evidence>
<dbReference type="SUPFAM" id="SSF56988">
    <property type="entry name" value="Anthrax protective antigen"/>
    <property type="match status" value="1"/>
</dbReference>
<dbReference type="InterPro" id="IPR011658">
    <property type="entry name" value="PA14_dom"/>
</dbReference>
<feature type="domain" description="PKD" evidence="2">
    <location>
        <begin position="487"/>
        <end position="518"/>
    </location>
</feature>
<dbReference type="InterPro" id="IPR012334">
    <property type="entry name" value="Pectin_lyas_fold"/>
</dbReference>
<dbReference type="Gene3D" id="3.90.182.10">
    <property type="entry name" value="Toxin - Anthrax Protective Antigen,domain 1"/>
    <property type="match status" value="1"/>
</dbReference>
<dbReference type="PROSITE" id="PS50093">
    <property type="entry name" value="PKD"/>
    <property type="match status" value="1"/>
</dbReference>
<sequence length="724" mass="78400">MRALCVFLAAFFAFSGVVFAASRVQPVPVPQEMRSSAFTVTVNNQPVDVAHAAASYDFVNFDVTGPVTVAITATEAGFWDKGVDIEPWRLGIRPVREGQTIRFKIAGPQKLSISRPGDFLNHATMLFVFAGEPPAPPPAESPSVHVLAPGVYHQSINPQSGETYYLAPGSYFFGSLNLWKVSGVKVLGRGTIVYEGVQDPKTDEGWMQKPDWHCIGALEAHDVEIDGVTCIVRARTWSIQMKDTSGFVYNDIRVIGGNPGNANQDGMDWLGGGDALVRDAFLRASDDDLAMEGNWDGYTEADMLRPGHDVQNITVENSQLSTSISNIVRAAWPQKTFNSRHFTLRDSDILHGGIGACGQTFGVLGMWGANGAKGDHSNYTFENLWLDNWYSLVQIEQEEPAVHGITFKNIWALDQPPLATSTIIGNVSDVTFDNVKYDQNRATNEAELQLITAGGAAQPKFPPPDGPVAHFTVSPPVFGPGDQVTFEADNSPHAKFTWRFGDGSEAHGRRVKHKFPDALGTALDGANGAGRFRVLLKAEDAQDREDWAAQGVVAVAKWQDAAQIPGPTLAGLAWHVYPGTWTELPDLSSQTSIFSGESPNLRADSHGFTRYATAWDGYIDIPADGGYTFHLMSRDGGRLVIDGVQIAKTGPPFAQVCGSPGNAVRYDHGSIGLRAGRHALHVEGLHAVSQGSPRLLWEGPLLPLTEIPPDAYSHARVDTAIHSN</sequence>
<feature type="chain" id="PRO_5043941280" evidence="1">
    <location>
        <begin position="21"/>
        <end position="724"/>
    </location>
</feature>
<dbReference type="Pfam" id="PF07691">
    <property type="entry name" value="PA14"/>
    <property type="match status" value="1"/>
</dbReference>
<evidence type="ECO:0000259" key="3">
    <source>
        <dbReference type="PROSITE" id="PS51820"/>
    </source>
</evidence>